<proteinExistence type="predicted"/>
<dbReference type="AlphaFoldDB" id="A0A4Y8C7U5"/>
<dbReference type="EMBL" id="PHWZ01002848">
    <property type="protein sequence ID" value="TEY14237.1"/>
    <property type="molecule type" value="Genomic_DNA"/>
</dbReference>
<protein>
    <submittedName>
        <fullName evidence="1">Uncharacterized protein</fullName>
    </submittedName>
</protein>
<evidence type="ECO:0000313" key="1">
    <source>
        <dbReference type="EMBL" id="TEY14237.1"/>
    </source>
</evidence>
<keyword evidence="2" id="KW-1185">Reference proteome</keyword>
<gene>
    <name evidence="1" type="ORF">BOTCAL_2853g00020</name>
</gene>
<organism evidence="1 2">
    <name type="scientific">Botryotinia calthae</name>
    <dbReference type="NCBI Taxonomy" id="38488"/>
    <lineage>
        <taxon>Eukaryota</taxon>
        <taxon>Fungi</taxon>
        <taxon>Dikarya</taxon>
        <taxon>Ascomycota</taxon>
        <taxon>Pezizomycotina</taxon>
        <taxon>Leotiomycetes</taxon>
        <taxon>Helotiales</taxon>
        <taxon>Sclerotiniaceae</taxon>
        <taxon>Botryotinia</taxon>
    </lineage>
</organism>
<name>A0A4Y8C7U5_9HELO</name>
<comment type="caution">
    <text evidence="1">The sequence shown here is derived from an EMBL/GenBank/DDBJ whole genome shotgun (WGS) entry which is preliminary data.</text>
</comment>
<reference evidence="1 2" key="1">
    <citation type="submission" date="2017-11" db="EMBL/GenBank/DDBJ databases">
        <title>Comparative genomics of Botrytis spp.</title>
        <authorList>
            <person name="Valero-Jimenez C.A."/>
            <person name="Tapia P."/>
            <person name="Veloso J."/>
            <person name="Silva-Moreno E."/>
            <person name="Staats M."/>
            <person name="Valdes J.H."/>
            <person name="Van Kan J.A.L."/>
        </authorList>
    </citation>
    <scope>NUCLEOTIDE SEQUENCE [LARGE SCALE GENOMIC DNA]</scope>
    <source>
        <strain evidence="1 2">MUCL2830</strain>
    </source>
</reference>
<dbReference type="Proteomes" id="UP000297299">
    <property type="component" value="Unassembled WGS sequence"/>
</dbReference>
<accession>A0A4Y8C7U5</accession>
<sequence>MALKCLEQFARCYIPKPDCFIIRARSYHFTIRRKGNRVNRT</sequence>
<evidence type="ECO:0000313" key="2">
    <source>
        <dbReference type="Proteomes" id="UP000297299"/>
    </source>
</evidence>